<keyword evidence="2" id="KW-0479">Metal-binding</keyword>
<protein>
    <recommendedName>
        <fullName evidence="7">HAT C-terminal dimerisation domain-containing protein</fullName>
    </recommendedName>
</protein>
<keyword evidence="9" id="KW-1185">Reference proteome</keyword>
<dbReference type="InterPro" id="IPR008906">
    <property type="entry name" value="HATC_C_dom"/>
</dbReference>
<evidence type="ECO:0000256" key="1">
    <source>
        <dbReference type="ARBA" id="ARBA00004123"/>
    </source>
</evidence>
<dbReference type="PANTHER" id="PTHR46481">
    <property type="entry name" value="ZINC FINGER BED DOMAIN-CONTAINING PROTEIN 4"/>
    <property type="match status" value="1"/>
</dbReference>
<feature type="compositionally biased region" description="Polar residues" evidence="6">
    <location>
        <begin position="632"/>
        <end position="641"/>
    </location>
</feature>
<comment type="caution">
    <text evidence="8">The sequence shown here is derived from an EMBL/GenBank/DDBJ whole genome shotgun (WGS) entry which is preliminary data.</text>
</comment>
<feature type="compositionally biased region" description="Acidic residues" evidence="6">
    <location>
        <begin position="605"/>
        <end position="618"/>
    </location>
</feature>
<sequence length="838" mass="95874">MGIRKSTSVTVLGEHIKHNHEAKLDEFLNEEKKRKDEEIVAQDLQISNSLPISENESMNLRVLLAKALAVSNISAEFMKNVYFHKFLAKLNAKFAPPSTSTVRRDQQRIVEDMHNQLKPIIENNFITISEDGWSSTNQTLKIHAVLIYFVDDDFKRNKRILGIRKCAGGDSAANLSSMIVNLLNEYSSPLKRQVQFSITDGAPAVRKSMRDIGIESLRCASHSVHLIVKKCAEDPHISSALAKAKEIAKLSHTTQAVKNLFIRKIRSFSTTRFLASFYLLSDCISYSSLIAENVHLSKFALSKEEKTKVTFFIMVGSKLESILNTTEKSDSFVSEVIPHFLYLRSFVRNSKEFRRRKNKCHALALNFDQQINKRLREFRLTPYICSLYLDIRLMFKVDLDHFYDYEEISEVILDFILKNESKFEHDENNPPEKIRKVSSDFWSTVEDCPASRSSWKQKIQLEMSKYENLLRTSTISKETNILDWWKMNQTIFPILSKCAKMMFSCPASSCDCERLFSQAGLLLSNKRRFSMSVEYLETLLTLSNDLNLEDSKKLIKEGEEEEYFDVTAFDNTMIDEDELLHISEDEDDDDEDEEDGQDSDNASTDNEDDEESSNDDDNEQNKEDEHEKSDENVNISANNDGTDADKIAENQSDDIDNLVITADKSFWDKAGALNLSKIVSTSFRHHFFQVSDQSDDIDNLVITADKSFWDKAGALNLSKIVSTSFRHHFFQVSDQSDDIDNLVITADKSFWDKAGALNLSKIVSTSFRHHFFQVSDQSDDIDNLVITADKSFWDKAGALNLSKLSSTITKHHFLQLPAHSDNFEISLIITDNSFWDEA</sequence>
<feature type="region of interest" description="Disordered" evidence="6">
    <location>
        <begin position="585"/>
        <end position="649"/>
    </location>
</feature>
<dbReference type="GO" id="GO:0046983">
    <property type="term" value="F:protein dimerization activity"/>
    <property type="evidence" value="ECO:0007669"/>
    <property type="project" value="InterPro"/>
</dbReference>
<evidence type="ECO:0000259" key="7">
    <source>
        <dbReference type="Pfam" id="PF05699"/>
    </source>
</evidence>
<dbReference type="OrthoDB" id="5875715at2759"/>
<dbReference type="InterPro" id="IPR052035">
    <property type="entry name" value="ZnF_BED_domain_contain"/>
</dbReference>
<evidence type="ECO:0000256" key="5">
    <source>
        <dbReference type="ARBA" id="ARBA00023242"/>
    </source>
</evidence>
<keyword evidence="5" id="KW-0539">Nucleus</keyword>
<dbReference type="PANTHER" id="PTHR46481:SF10">
    <property type="entry name" value="ZINC FINGER BED DOMAIN-CONTAINING PROTEIN 39"/>
    <property type="match status" value="1"/>
</dbReference>
<reference evidence="8" key="1">
    <citation type="submission" date="2022-11" db="EMBL/GenBank/DDBJ databases">
        <authorList>
            <person name="Kikuchi T."/>
        </authorList>
    </citation>
    <scope>NUCLEOTIDE SEQUENCE</scope>
    <source>
        <strain evidence="8">PS1010</strain>
    </source>
</reference>
<keyword evidence="4" id="KW-0862">Zinc</keyword>
<dbReference type="Proteomes" id="UP001152747">
    <property type="component" value="Unassembled WGS sequence"/>
</dbReference>
<evidence type="ECO:0000313" key="9">
    <source>
        <dbReference type="Proteomes" id="UP001152747"/>
    </source>
</evidence>
<evidence type="ECO:0000256" key="4">
    <source>
        <dbReference type="ARBA" id="ARBA00022833"/>
    </source>
</evidence>
<feature type="compositionally biased region" description="Basic and acidic residues" evidence="6">
    <location>
        <begin position="619"/>
        <end position="631"/>
    </location>
</feature>
<dbReference type="AlphaFoldDB" id="A0A9P1IPD2"/>
<dbReference type="Pfam" id="PF05699">
    <property type="entry name" value="Dimer_Tnp_hAT"/>
    <property type="match status" value="1"/>
</dbReference>
<dbReference type="EMBL" id="CANHGI010000004">
    <property type="protein sequence ID" value="CAI5449508.1"/>
    <property type="molecule type" value="Genomic_DNA"/>
</dbReference>
<feature type="compositionally biased region" description="Acidic residues" evidence="6">
    <location>
        <begin position="585"/>
        <end position="598"/>
    </location>
</feature>
<accession>A0A9P1IPD2</accession>
<name>A0A9P1IPD2_9PELO</name>
<dbReference type="GO" id="GO:0008270">
    <property type="term" value="F:zinc ion binding"/>
    <property type="evidence" value="ECO:0007669"/>
    <property type="project" value="UniProtKB-KW"/>
</dbReference>
<comment type="subcellular location">
    <subcellularLocation>
        <location evidence="1">Nucleus</location>
    </subcellularLocation>
</comment>
<evidence type="ECO:0000256" key="2">
    <source>
        <dbReference type="ARBA" id="ARBA00022723"/>
    </source>
</evidence>
<evidence type="ECO:0000313" key="8">
    <source>
        <dbReference type="EMBL" id="CAI5449508.1"/>
    </source>
</evidence>
<organism evidence="8 9">
    <name type="scientific">Caenorhabditis angaria</name>
    <dbReference type="NCBI Taxonomy" id="860376"/>
    <lineage>
        <taxon>Eukaryota</taxon>
        <taxon>Metazoa</taxon>
        <taxon>Ecdysozoa</taxon>
        <taxon>Nematoda</taxon>
        <taxon>Chromadorea</taxon>
        <taxon>Rhabditida</taxon>
        <taxon>Rhabditina</taxon>
        <taxon>Rhabditomorpha</taxon>
        <taxon>Rhabditoidea</taxon>
        <taxon>Rhabditidae</taxon>
        <taxon>Peloderinae</taxon>
        <taxon>Caenorhabditis</taxon>
    </lineage>
</organism>
<dbReference type="GO" id="GO:0005634">
    <property type="term" value="C:nucleus"/>
    <property type="evidence" value="ECO:0007669"/>
    <property type="project" value="UniProtKB-SubCell"/>
</dbReference>
<dbReference type="InterPro" id="IPR012337">
    <property type="entry name" value="RNaseH-like_sf"/>
</dbReference>
<dbReference type="SUPFAM" id="SSF53098">
    <property type="entry name" value="Ribonuclease H-like"/>
    <property type="match status" value="1"/>
</dbReference>
<proteinExistence type="predicted"/>
<evidence type="ECO:0000256" key="6">
    <source>
        <dbReference type="SAM" id="MobiDB-lite"/>
    </source>
</evidence>
<evidence type="ECO:0000256" key="3">
    <source>
        <dbReference type="ARBA" id="ARBA00022771"/>
    </source>
</evidence>
<keyword evidence="3" id="KW-0863">Zinc-finger</keyword>
<feature type="domain" description="HAT C-terminal dimerisation" evidence="7">
    <location>
        <begin position="466"/>
        <end position="540"/>
    </location>
</feature>
<gene>
    <name evidence="8" type="ORF">CAMP_LOCUS12145</name>
</gene>